<dbReference type="CDD" id="cd04496">
    <property type="entry name" value="SSB_OBF"/>
    <property type="match status" value="1"/>
</dbReference>
<feature type="compositionally biased region" description="Gly residues" evidence="2">
    <location>
        <begin position="121"/>
        <end position="151"/>
    </location>
</feature>
<sequence>MADNSITLVGNLTRDPELRFTTGGRGVASFGIAVSRRYQVNGEWQEQTSYFNIVAWGQLGENAASSLTKGMRVVVSGRLEQREYQNREGEKRTAIEINADEVGPSLRWATASIERNPRTDGNGGGNGGGGRGGNGGGFSGGNSGGNAGGGDYFPADEEPF</sequence>
<dbReference type="PANTHER" id="PTHR10302">
    <property type="entry name" value="SINGLE-STRANDED DNA-BINDING PROTEIN"/>
    <property type="match status" value="1"/>
</dbReference>
<dbReference type="NCBIfam" id="TIGR00621">
    <property type="entry name" value="ssb"/>
    <property type="match status" value="1"/>
</dbReference>
<protein>
    <submittedName>
        <fullName evidence="3">Unannotated protein</fullName>
    </submittedName>
</protein>
<evidence type="ECO:0000256" key="1">
    <source>
        <dbReference type="ARBA" id="ARBA00023125"/>
    </source>
</evidence>
<dbReference type="GO" id="GO:0006260">
    <property type="term" value="P:DNA replication"/>
    <property type="evidence" value="ECO:0007669"/>
    <property type="project" value="InterPro"/>
</dbReference>
<evidence type="ECO:0000256" key="2">
    <source>
        <dbReference type="SAM" id="MobiDB-lite"/>
    </source>
</evidence>
<dbReference type="PROSITE" id="PS50935">
    <property type="entry name" value="SSB"/>
    <property type="match status" value="1"/>
</dbReference>
<keyword evidence="1" id="KW-0238">DNA-binding</keyword>
<evidence type="ECO:0000313" key="3">
    <source>
        <dbReference type="EMBL" id="CAB4655447.1"/>
    </source>
</evidence>
<gene>
    <name evidence="3" type="ORF">UFOPK2214_00872</name>
</gene>
<proteinExistence type="inferred from homology"/>
<dbReference type="EMBL" id="CAEZWJ010000023">
    <property type="protein sequence ID" value="CAB4655447.1"/>
    <property type="molecule type" value="Genomic_DNA"/>
</dbReference>
<dbReference type="SUPFAM" id="SSF50249">
    <property type="entry name" value="Nucleic acid-binding proteins"/>
    <property type="match status" value="1"/>
</dbReference>
<dbReference type="InterPro" id="IPR011344">
    <property type="entry name" value="ssDNA-bd"/>
</dbReference>
<dbReference type="PANTHER" id="PTHR10302:SF27">
    <property type="entry name" value="SINGLE-STRANDED DNA-BINDING PROTEIN"/>
    <property type="match status" value="1"/>
</dbReference>
<name>A0A6J6L084_9ZZZZ</name>
<feature type="region of interest" description="Disordered" evidence="2">
    <location>
        <begin position="114"/>
        <end position="160"/>
    </location>
</feature>
<dbReference type="Gene3D" id="2.40.50.140">
    <property type="entry name" value="Nucleic acid-binding proteins"/>
    <property type="match status" value="1"/>
</dbReference>
<accession>A0A6J6L084</accession>
<reference evidence="3" key="1">
    <citation type="submission" date="2020-05" db="EMBL/GenBank/DDBJ databases">
        <authorList>
            <person name="Chiriac C."/>
            <person name="Salcher M."/>
            <person name="Ghai R."/>
            <person name="Kavagutti S V."/>
        </authorList>
    </citation>
    <scope>NUCLEOTIDE SEQUENCE</scope>
</reference>
<dbReference type="InterPro" id="IPR012340">
    <property type="entry name" value="NA-bd_OB-fold"/>
</dbReference>
<dbReference type="HAMAP" id="MF_00984">
    <property type="entry name" value="SSB"/>
    <property type="match status" value="1"/>
</dbReference>
<dbReference type="AlphaFoldDB" id="A0A6J6L084"/>
<dbReference type="GO" id="GO:0009295">
    <property type="term" value="C:nucleoid"/>
    <property type="evidence" value="ECO:0007669"/>
    <property type="project" value="TreeGrafter"/>
</dbReference>
<organism evidence="3">
    <name type="scientific">freshwater metagenome</name>
    <dbReference type="NCBI Taxonomy" id="449393"/>
    <lineage>
        <taxon>unclassified sequences</taxon>
        <taxon>metagenomes</taxon>
        <taxon>ecological metagenomes</taxon>
    </lineage>
</organism>
<dbReference type="Pfam" id="PF00436">
    <property type="entry name" value="SSB"/>
    <property type="match status" value="1"/>
</dbReference>
<dbReference type="InterPro" id="IPR000424">
    <property type="entry name" value="Primosome_PriB/ssb"/>
</dbReference>
<dbReference type="GO" id="GO:0003697">
    <property type="term" value="F:single-stranded DNA binding"/>
    <property type="evidence" value="ECO:0007669"/>
    <property type="project" value="InterPro"/>
</dbReference>